<reference evidence="4" key="1">
    <citation type="journal article" date="2015" name="Nature">
        <title>Complex archaea that bridge the gap between prokaryotes and eukaryotes.</title>
        <authorList>
            <person name="Spang A."/>
            <person name="Saw J.H."/>
            <person name="Jorgensen S.L."/>
            <person name="Zaremba-Niedzwiedzka K."/>
            <person name="Martijn J."/>
            <person name="Lind A.E."/>
            <person name="van Eijk R."/>
            <person name="Schleper C."/>
            <person name="Guy L."/>
            <person name="Ettema T.J."/>
        </authorList>
    </citation>
    <scope>NUCLEOTIDE SEQUENCE</scope>
</reference>
<dbReference type="PANTHER" id="PTHR43278:SF3">
    <property type="entry name" value="IRON-SULFUR FLAVOPROTEIN MJ0731"/>
    <property type="match status" value="1"/>
</dbReference>
<dbReference type="GO" id="GO:0016491">
    <property type="term" value="F:oxidoreductase activity"/>
    <property type="evidence" value="ECO:0007669"/>
    <property type="project" value="InterPro"/>
</dbReference>
<dbReference type="AlphaFoldDB" id="A0A0F9FVV1"/>
<feature type="domain" description="NADPH-dependent FMN reductase-like" evidence="3">
    <location>
        <begin position="8"/>
        <end position="161"/>
    </location>
</feature>
<dbReference type="EMBL" id="LAZR01028809">
    <property type="protein sequence ID" value="KKL61470.1"/>
    <property type="molecule type" value="Genomic_DNA"/>
</dbReference>
<dbReference type="InterPro" id="IPR029039">
    <property type="entry name" value="Flavoprotein-like_sf"/>
</dbReference>
<evidence type="ECO:0000313" key="4">
    <source>
        <dbReference type="EMBL" id="KKL61470.1"/>
    </source>
</evidence>
<dbReference type="PANTHER" id="PTHR43278">
    <property type="entry name" value="NAD(P)H-DEPENDENT FMN-CONTAINING OXIDOREDUCTASE YWQN-RELATED"/>
    <property type="match status" value="1"/>
</dbReference>
<sequence>MVENKNLLLGICGSPRKQGTEYATQYALNYASEKYGFDTEYWTVRNKKISFCLHCDYCIREKKGCVNKDDMESLYPKLEQARFLLLGTPIFQGNLSGQLKTVIDRCRALIAKIPDVFKNKIGAALAVGGDRSGGQEIAIRSILDFYQQNHVHSISGGAFGANLGASLWTRDLGKEGVSKDKEGLRSIRKVIKRFADLNKRTEI</sequence>
<protein>
    <recommendedName>
        <fullName evidence="3">NADPH-dependent FMN reductase-like domain-containing protein</fullName>
    </recommendedName>
</protein>
<evidence type="ECO:0000256" key="1">
    <source>
        <dbReference type="ARBA" id="ARBA00022630"/>
    </source>
</evidence>
<dbReference type="Pfam" id="PF03358">
    <property type="entry name" value="FMN_red"/>
    <property type="match status" value="1"/>
</dbReference>
<accession>A0A0F9FVV1</accession>
<evidence type="ECO:0000256" key="2">
    <source>
        <dbReference type="ARBA" id="ARBA00022643"/>
    </source>
</evidence>
<dbReference type="SUPFAM" id="SSF52218">
    <property type="entry name" value="Flavoproteins"/>
    <property type="match status" value="1"/>
</dbReference>
<keyword evidence="2" id="KW-0288">FMN</keyword>
<dbReference type="InterPro" id="IPR005025">
    <property type="entry name" value="FMN_Rdtase-like_dom"/>
</dbReference>
<comment type="caution">
    <text evidence="4">The sequence shown here is derived from an EMBL/GenBank/DDBJ whole genome shotgun (WGS) entry which is preliminary data.</text>
</comment>
<name>A0A0F9FVV1_9ZZZZ</name>
<dbReference type="Gene3D" id="3.40.50.360">
    <property type="match status" value="1"/>
</dbReference>
<keyword evidence="1" id="KW-0285">Flavoprotein</keyword>
<gene>
    <name evidence="4" type="ORF">LCGC14_2194960</name>
</gene>
<dbReference type="InterPro" id="IPR051796">
    <property type="entry name" value="ISF_SsuE-like"/>
</dbReference>
<evidence type="ECO:0000259" key="3">
    <source>
        <dbReference type="Pfam" id="PF03358"/>
    </source>
</evidence>
<organism evidence="4">
    <name type="scientific">marine sediment metagenome</name>
    <dbReference type="NCBI Taxonomy" id="412755"/>
    <lineage>
        <taxon>unclassified sequences</taxon>
        <taxon>metagenomes</taxon>
        <taxon>ecological metagenomes</taxon>
    </lineage>
</organism>
<proteinExistence type="predicted"/>